<gene>
    <name evidence="11" type="ORF">OT_ostta07g03340</name>
</gene>
<dbReference type="PANTHER" id="PTHR10434">
    <property type="entry name" value="1-ACYL-SN-GLYCEROL-3-PHOSPHATE ACYLTRANSFERASE"/>
    <property type="match status" value="1"/>
</dbReference>
<feature type="domain" description="Phospholipid/glycerol acyltransferase" evidence="10">
    <location>
        <begin position="171"/>
        <end position="284"/>
    </location>
</feature>
<name>A0A090N3V8_OSTTA</name>
<keyword evidence="7" id="KW-1208">Phospholipid metabolism</keyword>
<dbReference type="CDD" id="cd07989">
    <property type="entry name" value="LPLAT_AGPAT-like"/>
    <property type="match status" value="1"/>
</dbReference>
<keyword evidence="9" id="KW-1133">Transmembrane helix</keyword>
<evidence type="ECO:0000256" key="7">
    <source>
        <dbReference type="RuleBase" id="RU361267"/>
    </source>
</evidence>
<proteinExistence type="inferred from homology"/>
<evidence type="ECO:0000256" key="8">
    <source>
        <dbReference type="SAM" id="MobiDB-lite"/>
    </source>
</evidence>
<keyword evidence="5 7" id="KW-0443">Lipid metabolism</keyword>
<organism evidence="11 12">
    <name type="scientific">Ostreococcus tauri</name>
    <name type="common">Marine green alga</name>
    <dbReference type="NCBI Taxonomy" id="70448"/>
    <lineage>
        <taxon>Eukaryota</taxon>
        <taxon>Viridiplantae</taxon>
        <taxon>Chlorophyta</taxon>
        <taxon>Mamiellophyceae</taxon>
        <taxon>Mamiellales</taxon>
        <taxon>Bathycoccaceae</taxon>
        <taxon>Ostreococcus</taxon>
    </lineage>
</organism>
<dbReference type="InterPro" id="IPR004552">
    <property type="entry name" value="AGP_acyltrans"/>
</dbReference>
<reference evidence="11 12" key="2">
    <citation type="journal article" date="2014" name="BMC Genomics">
        <title>An improved genome of the model marine alga Ostreococcus tauri unfolds by assessing Illumina de novo assemblies.</title>
        <authorList>
            <person name="Blanc-Mathieu R."/>
            <person name="Verhelst B."/>
            <person name="Derelle E."/>
            <person name="Rombauts S."/>
            <person name="Bouget F.Y."/>
            <person name="Carre I."/>
            <person name="Chateau A."/>
            <person name="Eyre-Walker A."/>
            <person name="Grimsley N."/>
            <person name="Moreau H."/>
            <person name="Piegu B."/>
            <person name="Rivals E."/>
            <person name="Schackwitz W."/>
            <person name="Van de Peer Y."/>
            <person name="Piganeau G."/>
        </authorList>
    </citation>
    <scope>NUCLEOTIDE SEQUENCE [LARGE SCALE GENOMIC DNA]</scope>
    <source>
        <strain evidence="12">OTTH 0595 / CCAP 157/2 / RCC745</strain>
    </source>
</reference>
<feature type="region of interest" description="Disordered" evidence="8">
    <location>
        <begin position="1"/>
        <end position="91"/>
    </location>
</feature>
<dbReference type="GeneID" id="9836597"/>
<dbReference type="SMART" id="SM00563">
    <property type="entry name" value="PlsC"/>
    <property type="match status" value="1"/>
</dbReference>
<dbReference type="GO" id="GO:0006654">
    <property type="term" value="P:phosphatidic acid biosynthetic process"/>
    <property type="evidence" value="ECO:0007669"/>
    <property type="project" value="TreeGrafter"/>
</dbReference>
<evidence type="ECO:0000256" key="1">
    <source>
        <dbReference type="ARBA" id="ARBA00005189"/>
    </source>
</evidence>
<keyword evidence="4 7" id="KW-0808">Transferase</keyword>
<evidence type="ECO:0000259" key="10">
    <source>
        <dbReference type="SMART" id="SM00563"/>
    </source>
</evidence>
<feature type="compositionally biased region" description="Low complexity" evidence="8">
    <location>
        <begin position="22"/>
        <end position="38"/>
    </location>
</feature>
<reference evidence="12" key="1">
    <citation type="journal article" date="2006" name="Proc. Natl. Acad. Sci. U.S.A.">
        <title>Genome analysis of the smallest free-living eukaryote Ostreococcus tauri unveils many unique features.</title>
        <authorList>
            <person name="Derelle E."/>
            <person name="Ferraz C."/>
            <person name="Rombauts S."/>
            <person name="Rouze P."/>
            <person name="Worden A.Z."/>
            <person name="Robbens S."/>
            <person name="Partensky F."/>
            <person name="Degroeve S."/>
            <person name="Echeynie S."/>
            <person name="Cooke R."/>
            <person name="Saeys Y."/>
            <person name="Wuyts J."/>
            <person name="Jabbari K."/>
            <person name="Bowler C."/>
            <person name="Panaud O."/>
            <person name="Piegu B."/>
            <person name="Ball S.G."/>
            <person name="Ral J.-P."/>
            <person name="Bouget F.-Y."/>
            <person name="Piganeau G."/>
            <person name="De Baets B."/>
            <person name="Picard A."/>
            <person name="Delseny M."/>
            <person name="Demaille J."/>
            <person name="Van de Peer Y."/>
            <person name="Moreau H."/>
        </authorList>
    </citation>
    <scope>NUCLEOTIDE SEQUENCE [LARGE SCALE GENOMIC DNA]</scope>
    <source>
        <strain evidence="12">OTTH 0595 / CCAP 157/2 / RCC745</strain>
    </source>
</reference>
<feature type="compositionally biased region" description="Low complexity" evidence="8">
    <location>
        <begin position="1"/>
        <end position="14"/>
    </location>
</feature>
<dbReference type="PANTHER" id="PTHR10434:SF64">
    <property type="entry name" value="1-ACYL-SN-GLYCEROL-3-PHOSPHATE ACYLTRANSFERASE-RELATED"/>
    <property type="match status" value="1"/>
</dbReference>
<evidence type="ECO:0000313" key="12">
    <source>
        <dbReference type="Proteomes" id="UP000009170"/>
    </source>
</evidence>
<keyword evidence="3 7" id="KW-0444">Lipid biosynthesis</keyword>
<dbReference type="AlphaFoldDB" id="A0A090N3V8"/>
<comment type="catalytic activity">
    <reaction evidence="7">
        <text>a 1-acyl-sn-glycero-3-phosphate + an acyl-CoA = a 1,2-diacyl-sn-glycero-3-phosphate + CoA</text>
        <dbReference type="Rhea" id="RHEA:19709"/>
        <dbReference type="ChEBI" id="CHEBI:57287"/>
        <dbReference type="ChEBI" id="CHEBI:57970"/>
        <dbReference type="ChEBI" id="CHEBI:58342"/>
        <dbReference type="ChEBI" id="CHEBI:58608"/>
        <dbReference type="EC" id="2.3.1.51"/>
    </reaction>
</comment>
<dbReference type="EC" id="2.3.1.51" evidence="7"/>
<evidence type="ECO:0000256" key="3">
    <source>
        <dbReference type="ARBA" id="ARBA00022516"/>
    </source>
</evidence>
<keyword evidence="9" id="KW-0812">Transmembrane</keyword>
<dbReference type="GO" id="GO:0016020">
    <property type="term" value="C:membrane"/>
    <property type="evidence" value="ECO:0007669"/>
    <property type="project" value="InterPro"/>
</dbReference>
<evidence type="ECO:0000313" key="11">
    <source>
        <dbReference type="EMBL" id="CEF98793.1"/>
    </source>
</evidence>
<dbReference type="FunCoup" id="A0A090N3V8">
    <property type="interactions" value="998"/>
</dbReference>
<dbReference type="Proteomes" id="UP000009170">
    <property type="component" value="Unassembled WGS sequence"/>
</dbReference>
<protein>
    <recommendedName>
        <fullName evidence="7">1-acyl-sn-glycerol-3-phosphate acyltransferase</fullName>
        <ecNumber evidence="7">2.3.1.51</ecNumber>
    </recommendedName>
</protein>
<evidence type="ECO:0000256" key="4">
    <source>
        <dbReference type="ARBA" id="ARBA00022679"/>
    </source>
</evidence>
<dbReference type="InterPro" id="IPR002123">
    <property type="entry name" value="Plipid/glycerol_acylTrfase"/>
</dbReference>
<sequence>MLATSTARASAVSVARRDGARAGRSTATATATRSLSARGGRRTTTTNDVARERRPRSLVVKNASAPSRGSRTTARATSGTVATPEGDEGTGGNAGLVARVRAIAFFVTSFTLAVPLIMIMAIIFPFQYAFDRTRRRALSFFNDVWATVSTGLFFPIEVVGRENLPSATTAAVYVANHASFMDIYSMFHLRRPFKFVSKTSNFLIPVVGWSMYLTGHIPLKRMERRSQLEVLKTCREMLADGGSVLFFPEGTRSADGKMQAFKKGAFSVAAKENVPVVPVTIVGAHEAMASGKEYALNAGGIKVIVHPPIQSTDADDLCKRSEAIIKESLVNNS</sequence>
<dbReference type="GO" id="GO:0003841">
    <property type="term" value="F:1-acylglycerol-3-phosphate O-acyltransferase activity"/>
    <property type="evidence" value="ECO:0007669"/>
    <property type="project" value="UniProtKB-UniRule"/>
</dbReference>
<keyword evidence="6 7" id="KW-0012">Acyltransferase</keyword>
<dbReference type="Pfam" id="PF01553">
    <property type="entry name" value="Acyltransferase"/>
    <property type="match status" value="1"/>
</dbReference>
<keyword evidence="9" id="KW-0472">Membrane</keyword>
<comment type="pathway">
    <text evidence="1">Lipid metabolism.</text>
</comment>
<evidence type="ECO:0000256" key="9">
    <source>
        <dbReference type="SAM" id="Phobius"/>
    </source>
</evidence>
<dbReference type="SUPFAM" id="SSF69593">
    <property type="entry name" value="Glycerol-3-phosphate (1)-acyltransferase"/>
    <property type="match status" value="1"/>
</dbReference>
<feature type="transmembrane region" description="Helical" evidence="9">
    <location>
        <begin position="102"/>
        <end position="126"/>
    </location>
</feature>
<comment type="domain">
    <text evidence="7">The HXXXXD motif is essential for acyltransferase activity and may constitute the binding site for the phosphate moiety of the glycerol-3-phosphate.</text>
</comment>
<dbReference type="OrthoDB" id="417078at2759"/>
<feature type="compositionally biased region" description="Polar residues" evidence="8">
    <location>
        <begin position="64"/>
        <end position="81"/>
    </location>
</feature>
<evidence type="ECO:0000256" key="2">
    <source>
        <dbReference type="ARBA" id="ARBA00008655"/>
    </source>
</evidence>
<dbReference type="InParanoid" id="A0A090N3V8"/>
<dbReference type="KEGG" id="ota:OT_ostta07g03340"/>
<dbReference type="RefSeq" id="XP_003080424.2">
    <property type="nucleotide sequence ID" value="XM_003080376.2"/>
</dbReference>
<dbReference type="EMBL" id="CAID01000007">
    <property type="protein sequence ID" value="CEF98793.1"/>
    <property type="molecule type" value="Genomic_DNA"/>
</dbReference>
<evidence type="ECO:0000256" key="5">
    <source>
        <dbReference type="ARBA" id="ARBA00023098"/>
    </source>
</evidence>
<evidence type="ECO:0000256" key="6">
    <source>
        <dbReference type="ARBA" id="ARBA00023315"/>
    </source>
</evidence>
<comment type="caution">
    <text evidence="11">The sequence shown here is derived from an EMBL/GenBank/DDBJ whole genome shotgun (WGS) entry which is preliminary data.</text>
</comment>
<keyword evidence="7" id="KW-0594">Phospholipid biosynthesis</keyword>
<keyword evidence="12" id="KW-1185">Reference proteome</keyword>
<comment type="similarity">
    <text evidence="2 7">Belongs to the 1-acyl-sn-glycerol-3-phosphate acyltransferase family.</text>
</comment>
<accession>A0A090N3V8</accession>
<dbReference type="NCBIfam" id="TIGR00530">
    <property type="entry name" value="AGP_acyltrn"/>
    <property type="match status" value="1"/>
</dbReference>
<dbReference type="STRING" id="70448.A0A090N3V8"/>